<keyword evidence="7" id="KW-1185">Reference proteome</keyword>
<feature type="domain" description="ABC transporter" evidence="5">
    <location>
        <begin position="4"/>
        <end position="239"/>
    </location>
</feature>
<dbReference type="EMBL" id="AP028056">
    <property type="protein sequence ID" value="BEH01134.1"/>
    <property type="molecule type" value="Genomic_DNA"/>
</dbReference>
<evidence type="ECO:0000256" key="4">
    <source>
        <dbReference type="ARBA" id="ARBA00022967"/>
    </source>
</evidence>
<dbReference type="KEGG" id="broo:brsh051_04150"/>
<dbReference type="Pfam" id="PF00005">
    <property type="entry name" value="ABC_tran"/>
    <property type="match status" value="1"/>
</dbReference>
<dbReference type="Gene3D" id="3.40.50.300">
    <property type="entry name" value="P-loop containing nucleotide triphosphate hydrolases"/>
    <property type="match status" value="1"/>
</dbReference>
<dbReference type="SUPFAM" id="SSF52540">
    <property type="entry name" value="P-loop containing nucleoside triphosphate hydrolases"/>
    <property type="match status" value="1"/>
</dbReference>
<keyword evidence="1" id="KW-0813">Transport</keyword>
<evidence type="ECO:0000259" key="5">
    <source>
        <dbReference type="PROSITE" id="PS50893"/>
    </source>
</evidence>
<dbReference type="InterPro" id="IPR003593">
    <property type="entry name" value="AAA+_ATPase"/>
</dbReference>
<protein>
    <submittedName>
        <fullName evidence="6">ABC transporter ATP-binding protein</fullName>
    </submittedName>
</protein>
<evidence type="ECO:0000256" key="2">
    <source>
        <dbReference type="ARBA" id="ARBA00022741"/>
    </source>
</evidence>
<gene>
    <name evidence="6" type="ORF">brsh051_04150</name>
</gene>
<dbReference type="SMART" id="SM00382">
    <property type="entry name" value="AAA"/>
    <property type="match status" value="1"/>
</dbReference>
<organism evidence="6 7">
    <name type="scientific">Brooklawnia propionicigenes</name>
    <dbReference type="NCBI Taxonomy" id="3041175"/>
    <lineage>
        <taxon>Bacteria</taxon>
        <taxon>Bacillati</taxon>
        <taxon>Actinomycetota</taxon>
        <taxon>Actinomycetes</taxon>
        <taxon>Propionibacteriales</taxon>
        <taxon>Propionibacteriaceae</taxon>
        <taxon>Brooklawnia</taxon>
    </lineage>
</organism>
<dbReference type="CDD" id="cd03214">
    <property type="entry name" value="ABC_Iron-Siderophores_B12_Hemin"/>
    <property type="match status" value="1"/>
</dbReference>
<name>A0AAN0MF13_9ACTN</name>
<dbReference type="PANTHER" id="PTHR42794">
    <property type="entry name" value="HEMIN IMPORT ATP-BINDING PROTEIN HMUV"/>
    <property type="match status" value="1"/>
</dbReference>
<evidence type="ECO:0000256" key="1">
    <source>
        <dbReference type="ARBA" id="ARBA00022448"/>
    </source>
</evidence>
<dbReference type="InterPro" id="IPR017871">
    <property type="entry name" value="ABC_transporter-like_CS"/>
</dbReference>
<dbReference type="InterPro" id="IPR003439">
    <property type="entry name" value="ABC_transporter-like_ATP-bd"/>
</dbReference>
<accession>A0AAN0MF13</accession>
<keyword evidence="4" id="KW-1278">Translocase</keyword>
<dbReference type="RefSeq" id="WP_286267108.1">
    <property type="nucleotide sequence ID" value="NZ_AP028056.1"/>
</dbReference>
<dbReference type="AlphaFoldDB" id="A0AAN0MF13"/>
<dbReference type="FunFam" id="3.40.50.300:FF:000134">
    <property type="entry name" value="Iron-enterobactin ABC transporter ATP-binding protein"/>
    <property type="match status" value="1"/>
</dbReference>
<dbReference type="PROSITE" id="PS00211">
    <property type="entry name" value="ABC_TRANSPORTER_1"/>
    <property type="match status" value="1"/>
</dbReference>
<dbReference type="PANTHER" id="PTHR42794:SF1">
    <property type="entry name" value="HEMIN IMPORT ATP-BINDING PROTEIN HMUV"/>
    <property type="match status" value="1"/>
</dbReference>
<keyword evidence="2" id="KW-0547">Nucleotide-binding</keyword>
<evidence type="ECO:0000256" key="3">
    <source>
        <dbReference type="ARBA" id="ARBA00022840"/>
    </source>
</evidence>
<sequence length="259" mass="28251">MSILECRDLCITRGQAQVVSDLTLSVRQGEWLAVVGPNGAGKTSLLHAIAGLIPLSGELRLAGQNPATLTRRQYARIVALMPQQPAVPAGMSVRELIALGRTPFLHRFGTESSDDRRAVDTEIIRLGLTEFADRPVDQLSGGELQRVILARALVQEPRLLLLDEPTSALDIGHQQTVLELVDQLRRERGITVLAAMHDLTLAAQYADQMLLVERGRLVDSGRPSDVLQSVQLNRTYGARVEVLARDSGPAVIPVRPNRA</sequence>
<dbReference type="GO" id="GO:0016887">
    <property type="term" value="F:ATP hydrolysis activity"/>
    <property type="evidence" value="ECO:0007669"/>
    <property type="project" value="InterPro"/>
</dbReference>
<dbReference type="GO" id="GO:0005524">
    <property type="term" value="F:ATP binding"/>
    <property type="evidence" value="ECO:0007669"/>
    <property type="project" value="UniProtKB-KW"/>
</dbReference>
<dbReference type="Proteomes" id="UP001431656">
    <property type="component" value="Chromosome"/>
</dbReference>
<reference evidence="6" key="1">
    <citation type="journal article" date="2024" name="Int. J. Syst. Evol. Microbiol.">
        <title>Brooklawnia propionicigenes sp. nov., a facultatively anaerobic, propionate-producing bacterium isolated from a methanogenic reactor treating waste from cattle farms.</title>
        <authorList>
            <person name="Akita Y."/>
            <person name="Ueki A."/>
            <person name="Tonouchi A."/>
            <person name="Sugawara Y."/>
            <person name="Honma S."/>
            <person name="Kaku N."/>
            <person name="Ueki K."/>
        </authorList>
    </citation>
    <scope>NUCLEOTIDE SEQUENCE</scope>
    <source>
        <strain evidence="6">SH051</strain>
    </source>
</reference>
<evidence type="ECO:0000313" key="7">
    <source>
        <dbReference type="Proteomes" id="UP001431656"/>
    </source>
</evidence>
<evidence type="ECO:0000313" key="6">
    <source>
        <dbReference type="EMBL" id="BEH01134.1"/>
    </source>
</evidence>
<proteinExistence type="predicted"/>
<keyword evidence="3 6" id="KW-0067">ATP-binding</keyword>
<dbReference type="InterPro" id="IPR027417">
    <property type="entry name" value="P-loop_NTPase"/>
</dbReference>
<dbReference type="PROSITE" id="PS50893">
    <property type="entry name" value="ABC_TRANSPORTER_2"/>
    <property type="match status" value="1"/>
</dbReference>